<keyword evidence="10" id="KW-1185">Reference proteome</keyword>
<dbReference type="FunFam" id="2.130.10.10:FF:000378">
    <property type="entry name" value="U3 small nucleolar RNA-associated protein 7"/>
    <property type="match status" value="1"/>
</dbReference>
<dbReference type="AlphaFoldDB" id="A0AAD1UH31"/>
<evidence type="ECO:0000313" key="10">
    <source>
        <dbReference type="Proteomes" id="UP001295684"/>
    </source>
</evidence>
<evidence type="ECO:0000256" key="4">
    <source>
        <dbReference type="ARBA" id="ARBA00022737"/>
    </source>
</evidence>
<evidence type="ECO:0000256" key="6">
    <source>
        <dbReference type="PROSITE-ProRule" id="PRU00221"/>
    </source>
</evidence>
<dbReference type="PROSITE" id="PS50294">
    <property type="entry name" value="WD_REPEATS_REGION"/>
    <property type="match status" value="1"/>
</dbReference>
<evidence type="ECO:0000256" key="5">
    <source>
        <dbReference type="ARBA" id="ARBA00023242"/>
    </source>
</evidence>
<dbReference type="Gene3D" id="2.130.10.10">
    <property type="entry name" value="YVTN repeat-like/Quinoprotein amine dehydrogenase"/>
    <property type="match status" value="1"/>
</dbReference>
<feature type="compositionally biased region" description="Basic residues" evidence="7">
    <location>
        <begin position="417"/>
        <end position="433"/>
    </location>
</feature>
<dbReference type="Pfam" id="PF00400">
    <property type="entry name" value="WD40"/>
    <property type="match status" value="1"/>
</dbReference>
<sequence>MGKDKRVQAKLRNQKVINKEIQRRLDEGQILLPEQEGYLEAEGMERTIKFSQDELKKHLPSDNVDNIFDLDLEHGPYSIDYTRNGQYLLLAGRKGHISMMDWKKKSLVTEFSVNEKIRDVQFLQDQKLFAVAQKKYTFIYDNSGMEIHCLKHHVEPKFLKYLPYHFLLVTATLRGHLKYQDVSTGEIVSEIKSKKGEPFSLCQNKQNGIMHLGHSYGGVTLWSPNMGSSLVDILCHPSCPVTSISIANNGRYMVTTGTDSRMKVWDLRKYECVHDYFTRGPAFATDISQKGLLSVTYGNTVEVWKDWEAEKQKEPYMSHKVQKGSSILTCKFSPFEDFLGLGHYKGFSSIIVPGSGEANYTFEAMAPRKEALVHEVLEKLQPSTISLDQAKIGTIDRASKEIKEQERKEELAEWMSKKKTKEKKKKTKGRQKIGRTMARSQRQQFEKQRDSMRQEMEKKYNKDREEKELIHKDLAFLEGFAPKKDEEEKVNDE</sequence>
<keyword evidence="5" id="KW-0539">Nucleus</keyword>
<dbReference type="SMART" id="SM00320">
    <property type="entry name" value="WD40"/>
    <property type="match status" value="4"/>
</dbReference>
<dbReference type="PROSITE" id="PS50082">
    <property type="entry name" value="WD_REPEATS_2"/>
    <property type="match status" value="1"/>
</dbReference>
<dbReference type="GO" id="GO:0030686">
    <property type="term" value="C:90S preribosome"/>
    <property type="evidence" value="ECO:0007669"/>
    <property type="project" value="TreeGrafter"/>
</dbReference>
<dbReference type="SMART" id="SM01033">
    <property type="entry name" value="BING4CT"/>
    <property type="match status" value="1"/>
</dbReference>
<protein>
    <recommendedName>
        <fullName evidence="8">BING4 C-terminal domain-containing protein</fullName>
    </recommendedName>
</protein>
<feature type="region of interest" description="Disordered" evidence="7">
    <location>
        <begin position="417"/>
        <end position="465"/>
    </location>
</feature>
<gene>
    <name evidence="9" type="ORF">ECRASSUSDP1_LOCUS8405</name>
</gene>
<evidence type="ECO:0000259" key="8">
    <source>
        <dbReference type="SMART" id="SM01033"/>
    </source>
</evidence>
<keyword evidence="2" id="KW-0698">rRNA processing</keyword>
<keyword evidence="4" id="KW-0677">Repeat</keyword>
<evidence type="ECO:0000256" key="7">
    <source>
        <dbReference type="SAM" id="MobiDB-lite"/>
    </source>
</evidence>
<dbReference type="EMBL" id="CAMPGE010008223">
    <property type="protein sequence ID" value="CAI2367128.1"/>
    <property type="molecule type" value="Genomic_DNA"/>
</dbReference>
<dbReference type="InterPro" id="IPR040315">
    <property type="entry name" value="WDR46/Utp7"/>
</dbReference>
<evidence type="ECO:0000256" key="1">
    <source>
        <dbReference type="ARBA" id="ARBA00004604"/>
    </source>
</evidence>
<dbReference type="PANTHER" id="PTHR14085:SF3">
    <property type="entry name" value="WD REPEAT-CONTAINING PROTEIN 46"/>
    <property type="match status" value="1"/>
</dbReference>
<feature type="repeat" description="WD" evidence="6">
    <location>
        <begin position="241"/>
        <end position="275"/>
    </location>
</feature>
<comment type="caution">
    <text evidence="9">The sequence shown here is derived from an EMBL/GenBank/DDBJ whole genome shotgun (WGS) entry which is preliminary data.</text>
</comment>
<feature type="compositionally biased region" description="Basic and acidic residues" evidence="7">
    <location>
        <begin position="444"/>
        <end position="465"/>
    </location>
</feature>
<comment type="subcellular location">
    <subcellularLocation>
        <location evidence="1">Nucleus</location>
        <location evidence="1">Nucleolus</location>
    </subcellularLocation>
</comment>
<dbReference type="GO" id="GO:0032040">
    <property type="term" value="C:small-subunit processome"/>
    <property type="evidence" value="ECO:0007669"/>
    <property type="project" value="TreeGrafter"/>
</dbReference>
<dbReference type="InterPro" id="IPR012952">
    <property type="entry name" value="BING4_C_dom"/>
</dbReference>
<accession>A0AAD1UH31</accession>
<dbReference type="Proteomes" id="UP001295684">
    <property type="component" value="Unassembled WGS sequence"/>
</dbReference>
<organism evidence="9 10">
    <name type="scientific">Euplotes crassus</name>
    <dbReference type="NCBI Taxonomy" id="5936"/>
    <lineage>
        <taxon>Eukaryota</taxon>
        <taxon>Sar</taxon>
        <taxon>Alveolata</taxon>
        <taxon>Ciliophora</taxon>
        <taxon>Intramacronucleata</taxon>
        <taxon>Spirotrichea</taxon>
        <taxon>Hypotrichia</taxon>
        <taxon>Euplotida</taxon>
        <taxon>Euplotidae</taxon>
        <taxon>Moneuplotes</taxon>
    </lineage>
</organism>
<reference evidence="9" key="1">
    <citation type="submission" date="2023-07" db="EMBL/GenBank/DDBJ databases">
        <authorList>
            <consortium name="AG Swart"/>
            <person name="Singh M."/>
            <person name="Singh A."/>
            <person name="Seah K."/>
            <person name="Emmerich C."/>
        </authorList>
    </citation>
    <scope>NUCLEOTIDE SEQUENCE</scope>
    <source>
        <strain evidence="9">DP1</strain>
    </source>
</reference>
<dbReference type="Pfam" id="PF08149">
    <property type="entry name" value="BING4CT"/>
    <property type="match status" value="1"/>
</dbReference>
<name>A0AAD1UH31_EUPCR</name>
<keyword evidence="3 6" id="KW-0853">WD repeat</keyword>
<dbReference type="InterPro" id="IPR019775">
    <property type="entry name" value="WD40_repeat_CS"/>
</dbReference>
<dbReference type="InterPro" id="IPR015943">
    <property type="entry name" value="WD40/YVTN_repeat-like_dom_sf"/>
</dbReference>
<feature type="domain" description="BING4 C-terminal" evidence="8">
    <location>
        <begin position="315"/>
        <end position="389"/>
    </location>
</feature>
<proteinExistence type="predicted"/>
<evidence type="ECO:0000313" key="9">
    <source>
        <dbReference type="EMBL" id="CAI2367128.1"/>
    </source>
</evidence>
<dbReference type="InterPro" id="IPR036322">
    <property type="entry name" value="WD40_repeat_dom_sf"/>
</dbReference>
<evidence type="ECO:0000256" key="2">
    <source>
        <dbReference type="ARBA" id="ARBA00022552"/>
    </source>
</evidence>
<dbReference type="PROSITE" id="PS00678">
    <property type="entry name" value="WD_REPEATS_1"/>
    <property type="match status" value="1"/>
</dbReference>
<dbReference type="SUPFAM" id="SSF50978">
    <property type="entry name" value="WD40 repeat-like"/>
    <property type="match status" value="1"/>
</dbReference>
<dbReference type="GO" id="GO:0000462">
    <property type="term" value="P:maturation of SSU-rRNA from tricistronic rRNA transcript (SSU-rRNA, 5.8S rRNA, LSU-rRNA)"/>
    <property type="evidence" value="ECO:0007669"/>
    <property type="project" value="TreeGrafter"/>
</dbReference>
<dbReference type="InterPro" id="IPR001680">
    <property type="entry name" value="WD40_rpt"/>
</dbReference>
<dbReference type="PANTHER" id="PTHR14085">
    <property type="entry name" value="WD-REPEAT PROTEIN BING4"/>
    <property type="match status" value="1"/>
</dbReference>
<evidence type="ECO:0000256" key="3">
    <source>
        <dbReference type="ARBA" id="ARBA00022574"/>
    </source>
</evidence>